<keyword evidence="2" id="KW-0812">Transmembrane</keyword>
<accession>A0AAD9Y9L7</accession>
<evidence type="ECO:0000256" key="2">
    <source>
        <dbReference type="SAM" id="Phobius"/>
    </source>
</evidence>
<dbReference type="AlphaFoldDB" id="A0AAD9Y9L7"/>
<feature type="transmembrane region" description="Helical" evidence="2">
    <location>
        <begin position="172"/>
        <end position="191"/>
    </location>
</feature>
<keyword evidence="4" id="KW-1185">Reference proteome</keyword>
<comment type="caution">
    <text evidence="3">The sequence shown here is derived from an EMBL/GenBank/DDBJ whole genome shotgun (WGS) entry which is preliminary data.</text>
</comment>
<proteinExistence type="predicted"/>
<name>A0AAD9Y9L7_COLKA</name>
<dbReference type="Pfam" id="PF11374">
    <property type="entry name" value="DUF3176"/>
    <property type="match status" value="1"/>
</dbReference>
<dbReference type="Proteomes" id="UP001281614">
    <property type="component" value="Unassembled WGS sequence"/>
</dbReference>
<evidence type="ECO:0000313" key="3">
    <source>
        <dbReference type="EMBL" id="KAK2754921.1"/>
    </source>
</evidence>
<reference evidence="3" key="1">
    <citation type="submission" date="2023-02" db="EMBL/GenBank/DDBJ databases">
        <title>Colletotrichum kahawae CIFC_Que2 genome sequencing and assembly.</title>
        <authorList>
            <person name="Baroncelli R."/>
        </authorList>
    </citation>
    <scope>NUCLEOTIDE SEQUENCE</scope>
    <source>
        <strain evidence="3">CIFC_Que2</strain>
    </source>
</reference>
<sequence length="490" mass="54244">MESTIATEAGPGVTQVRSLDASVQGFDHTYASEEPHSEESQSLKENITPTKNSINRWHLSKALWNVWWLEVSSSLLGLGCLLAIVIILSVHDERPLPNWPDLISINSLIAIFTAVFKAALILPIAEGIGQLKWTWYRQPQRLDDIVLFDNATRGPWGCLLLIIKQLPRPRKAYLAGLGAFITIAALAVDPISKAMIEHRACALSRQPTAAEGAEIPRTNTYMASRGVVTNPRATLDYAMEVALTNGLTKQEEAAALIKFNCSTGNCTFKEENKDYFFSSLAMCYSCQNITDEILAPKTNSKGTTGTRKWTLPSGPQVSEGISRAMLSAATNSYRLFDDDDEPFFSFDTLMLTNPHCEGPDNECMFNSRYTEAIASRCRLDLCVKRYYGEVRNGIYIEEEDSSTMRLSRNALVQVTSAMPQIAWVLVTNTSLVDGQEIQCSATMKESDMKSPMQPDWKLVLKGMCVGDGNDGVGGDPTSTRGLTHRKRQHH</sequence>
<dbReference type="InterPro" id="IPR021514">
    <property type="entry name" value="DUF3176"/>
</dbReference>
<feature type="region of interest" description="Disordered" evidence="1">
    <location>
        <begin position="469"/>
        <end position="490"/>
    </location>
</feature>
<keyword evidence="2" id="KW-1133">Transmembrane helix</keyword>
<dbReference type="PANTHER" id="PTHR35394">
    <property type="entry name" value="DUF3176 DOMAIN-CONTAINING PROTEIN"/>
    <property type="match status" value="1"/>
</dbReference>
<protein>
    <submittedName>
        <fullName evidence="3">Uncharacterized protein</fullName>
    </submittedName>
</protein>
<organism evidence="3 4">
    <name type="scientific">Colletotrichum kahawae</name>
    <name type="common">Coffee berry disease fungus</name>
    <dbReference type="NCBI Taxonomy" id="34407"/>
    <lineage>
        <taxon>Eukaryota</taxon>
        <taxon>Fungi</taxon>
        <taxon>Dikarya</taxon>
        <taxon>Ascomycota</taxon>
        <taxon>Pezizomycotina</taxon>
        <taxon>Sordariomycetes</taxon>
        <taxon>Hypocreomycetidae</taxon>
        <taxon>Glomerellales</taxon>
        <taxon>Glomerellaceae</taxon>
        <taxon>Colletotrichum</taxon>
        <taxon>Colletotrichum gloeosporioides species complex</taxon>
    </lineage>
</organism>
<feature type="transmembrane region" description="Helical" evidence="2">
    <location>
        <begin position="66"/>
        <end position="90"/>
    </location>
</feature>
<evidence type="ECO:0000313" key="4">
    <source>
        <dbReference type="Proteomes" id="UP001281614"/>
    </source>
</evidence>
<keyword evidence="2" id="KW-0472">Membrane</keyword>
<dbReference type="EMBL" id="VYYT01000223">
    <property type="protein sequence ID" value="KAK2754921.1"/>
    <property type="molecule type" value="Genomic_DNA"/>
</dbReference>
<dbReference type="PANTHER" id="PTHR35394:SF5">
    <property type="entry name" value="DUF3176 DOMAIN-CONTAINING PROTEIN"/>
    <property type="match status" value="1"/>
</dbReference>
<evidence type="ECO:0000256" key="1">
    <source>
        <dbReference type="SAM" id="MobiDB-lite"/>
    </source>
</evidence>
<feature type="transmembrane region" description="Helical" evidence="2">
    <location>
        <begin position="102"/>
        <end position="125"/>
    </location>
</feature>
<gene>
    <name evidence="3" type="ORF">CKAH01_05935</name>
</gene>